<accession>A0AAW7KJR4</accession>
<name>A0AAW7KJR4_ENTFL</name>
<reference evidence="1" key="1">
    <citation type="journal article" date="2023" name="Pathogens">
        <title>Prevalence of Enterococcus spp. and the Whole-Genome Characteristics of Enterococcus faecium and Enterococcus faecalis Strains Isolated from Free-Living Birds in Poland.</title>
        <authorList>
            <person name="Kwit R."/>
            <person name="Zajac M."/>
            <person name="Smialowska-Weglinska A."/>
            <person name="Skarzynska M."/>
            <person name="Bomba A."/>
            <person name="Lalak A."/>
            <person name="Skrzypiec E."/>
            <person name="Wojdat D."/>
            <person name="Koza W."/>
            <person name="Mikos-Wojewoda E."/>
            <person name="Pasim P."/>
            <person name="Skora M."/>
            <person name="Polak M."/>
            <person name="Wiacek J."/>
            <person name="Wasyl D."/>
        </authorList>
    </citation>
    <scope>NUCLEOTIDE SEQUENCE</scope>
    <source>
        <strain evidence="1">691B_2</strain>
    </source>
</reference>
<organism evidence="1 2">
    <name type="scientific">Enterococcus faecalis</name>
    <name type="common">Streptococcus faecalis</name>
    <dbReference type="NCBI Taxonomy" id="1351"/>
    <lineage>
        <taxon>Bacteria</taxon>
        <taxon>Bacillati</taxon>
        <taxon>Bacillota</taxon>
        <taxon>Bacilli</taxon>
        <taxon>Lactobacillales</taxon>
        <taxon>Enterococcaceae</taxon>
        <taxon>Enterococcus</taxon>
    </lineage>
</organism>
<dbReference type="Proteomes" id="UP001173174">
    <property type="component" value="Unassembled WGS sequence"/>
</dbReference>
<feature type="non-terminal residue" evidence="1">
    <location>
        <position position="1"/>
    </location>
</feature>
<sequence>VVGEHILTQLEEENQYIEYYYGWIEILGEK</sequence>
<proteinExistence type="predicted"/>
<gene>
    <name evidence="1" type="ORF">P0E79_16950</name>
</gene>
<evidence type="ECO:0000313" key="2">
    <source>
        <dbReference type="Proteomes" id="UP001173174"/>
    </source>
</evidence>
<evidence type="ECO:0000313" key="1">
    <source>
        <dbReference type="EMBL" id="MDN3194152.1"/>
    </source>
</evidence>
<dbReference type="EMBL" id="JAREWH010000245">
    <property type="protein sequence ID" value="MDN3194152.1"/>
    <property type="molecule type" value="Genomic_DNA"/>
</dbReference>
<reference evidence="1" key="2">
    <citation type="submission" date="2023-03" db="EMBL/GenBank/DDBJ databases">
        <authorList>
            <person name="Zajac M."/>
            <person name="Kwit R."/>
            <person name="Wasyl D."/>
        </authorList>
    </citation>
    <scope>NUCLEOTIDE SEQUENCE</scope>
    <source>
        <strain evidence="1">691B_2</strain>
    </source>
</reference>
<protein>
    <submittedName>
        <fullName evidence="1">MerR family transcriptional regulator</fullName>
    </submittedName>
</protein>
<comment type="caution">
    <text evidence="1">The sequence shown here is derived from an EMBL/GenBank/DDBJ whole genome shotgun (WGS) entry which is preliminary data.</text>
</comment>
<dbReference type="AlphaFoldDB" id="A0AAW7KJR4"/>